<keyword evidence="2" id="KW-1133">Transmembrane helix</keyword>
<evidence type="ECO:0000313" key="4">
    <source>
        <dbReference type="Proteomes" id="UP000054324"/>
    </source>
</evidence>
<dbReference type="RefSeq" id="XP_009171401.1">
    <property type="nucleotide sequence ID" value="XM_009173137.1"/>
</dbReference>
<evidence type="ECO:0000256" key="1">
    <source>
        <dbReference type="SAM" id="MobiDB-lite"/>
    </source>
</evidence>
<gene>
    <name evidence="3" type="ORF">T265_07580</name>
</gene>
<dbReference type="AlphaFoldDB" id="A0A075AB59"/>
<dbReference type="KEGG" id="ovi:T265_07580"/>
<evidence type="ECO:0000313" key="3">
    <source>
        <dbReference type="EMBL" id="KER24849.1"/>
    </source>
</evidence>
<name>A0A075AB59_OPIVI</name>
<sequence length="103" mass="11418">MDSPITELQPSDNYKSAFSEYFVDNTKCVLSAGAIAGIVVGVITLVLLVVLIILLVYCCRVKHPRYQSAYDTEEAQGNKSHTAEHALQQKLTGHPDVKHELYI</sequence>
<proteinExistence type="predicted"/>
<feature type="region of interest" description="Disordered" evidence="1">
    <location>
        <begin position="71"/>
        <end position="103"/>
    </location>
</feature>
<evidence type="ECO:0000256" key="2">
    <source>
        <dbReference type="SAM" id="Phobius"/>
    </source>
</evidence>
<dbReference type="OrthoDB" id="6260769at2759"/>
<dbReference type="GeneID" id="20321759"/>
<reference evidence="3 4" key="1">
    <citation type="submission" date="2013-11" db="EMBL/GenBank/DDBJ databases">
        <title>Opisthorchis viverrini - life in the bile duct.</title>
        <authorList>
            <person name="Young N.D."/>
            <person name="Nagarajan N."/>
            <person name="Lin S.J."/>
            <person name="Korhonen P.K."/>
            <person name="Jex A.R."/>
            <person name="Hall R.S."/>
            <person name="Safavi-Hemami H."/>
            <person name="Kaewkong W."/>
            <person name="Bertrand D."/>
            <person name="Gao S."/>
            <person name="Seet Q."/>
            <person name="Wongkham S."/>
            <person name="Teh B.T."/>
            <person name="Wongkham C."/>
            <person name="Intapan P.M."/>
            <person name="Maleewong W."/>
            <person name="Yang X."/>
            <person name="Hu M."/>
            <person name="Wang Z."/>
            <person name="Hofmann A."/>
            <person name="Sternberg P.W."/>
            <person name="Tan P."/>
            <person name="Wang J."/>
            <person name="Gasser R.B."/>
        </authorList>
    </citation>
    <scope>NUCLEOTIDE SEQUENCE [LARGE SCALE GENOMIC DNA]</scope>
</reference>
<accession>A0A075AB59</accession>
<organism evidence="3 4">
    <name type="scientific">Opisthorchis viverrini</name>
    <name type="common">Southeast Asian liver fluke</name>
    <dbReference type="NCBI Taxonomy" id="6198"/>
    <lineage>
        <taxon>Eukaryota</taxon>
        <taxon>Metazoa</taxon>
        <taxon>Spiralia</taxon>
        <taxon>Lophotrochozoa</taxon>
        <taxon>Platyhelminthes</taxon>
        <taxon>Trematoda</taxon>
        <taxon>Digenea</taxon>
        <taxon>Opisthorchiida</taxon>
        <taxon>Opisthorchiata</taxon>
        <taxon>Opisthorchiidae</taxon>
        <taxon>Opisthorchis</taxon>
    </lineage>
</organism>
<feature type="compositionally biased region" description="Basic and acidic residues" evidence="1">
    <location>
        <begin position="93"/>
        <end position="103"/>
    </location>
</feature>
<keyword evidence="2" id="KW-0812">Transmembrane</keyword>
<feature type="transmembrane region" description="Helical" evidence="2">
    <location>
        <begin position="29"/>
        <end position="57"/>
    </location>
</feature>
<keyword evidence="4" id="KW-1185">Reference proteome</keyword>
<keyword evidence="2" id="KW-0472">Membrane</keyword>
<dbReference type="EMBL" id="KL596795">
    <property type="protein sequence ID" value="KER24849.1"/>
    <property type="molecule type" value="Genomic_DNA"/>
</dbReference>
<dbReference type="Proteomes" id="UP000054324">
    <property type="component" value="Unassembled WGS sequence"/>
</dbReference>
<protein>
    <submittedName>
        <fullName evidence="3">Uncharacterized protein</fullName>
    </submittedName>
</protein>
<dbReference type="CTD" id="20321759"/>